<dbReference type="Pfam" id="PF00612">
    <property type="entry name" value="IQ"/>
    <property type="match status" value="4"/>
</dbReference>
<organism evidence="6 7">
    <name type="scientific">Papaver nudicaule</name>
    <name type="common">Iceland poppy</name>
    <dbReference type="NCBI Taxonomy" id="74823"/>
    <lineage>
        <taxon>Eukaryota</taxon>
        <taxon>Viridiplantae</taxon>
        <taxon>Streptophyta</taxon>
        <taxon>Embryophyta</taxon>
        <taxon>Tracheophyta</taxon>
        <taxon>Spermatophyta</taxon>
        <taxon>Magnoliopsida</taxon>
        <taxon>Ranunculales</taxon>
        <taxon>Papaveraceae</taxon>
        <taxon>Papaveroideae</taxon>
        <taxon>Papaver</taxon>
    </lineage>
</organism>
<feature type="domain" description="Myosin motor" evidence="5">
    <location>
        <begin position="1"/>
        <end position="45"/>
    </location>
</feature>
<sequence length="829" mass="94960">MDGSYDEKVLTEKILHKLKLENFQLGKRKAFLRAGQIAVLDSRRAEVLDRAAKIIQGRFRTYIACRNFISTRAAAVVLQSYCRGCLAREMFAVRREAAAAVLIQKYTRRWLLRRAYLQLYSSIVFIQSSIRGFSTRQRYMHQKEHKAATQIQTCWRMYKVRLAFQNKQRSIVAIQCLWRQKLAKRELRRLKKEANEAGALRLAKNKLEVQLEDLTWRLQLEKRLRASNDEVKQVEISKLQKTVESLNSELDAAKSTIMSECNNNALLKSQLELSIKEKSELESRLNGMVELNKENAVLKDSLESLEKKNSAMEVDLVKAQKDCKDTMEKLCGVEEARVQLQQRLQSMEAKLLTLEDDNLVLRQKAVTTTPKSNHPGYAKPLTEMNQKYSTVPYNDQKAVYETPTPTKMIVPFPNSLSDSRRPRRTVEKQQENHEFLTRCIKEDLGFHDSKPLAACIIYKSLLNWRAFESERTAIFDHIIDGINTAVRVGDEKNSILPYWLSNASTLLCLLQRNLRTGSFLSTPSQRGLTGRIAQSLKSPFRYAGLDENTSIEARYPAVLFKQQLAACVEKIFGMIRDLSKKEIGPLLAHCIQAPKVVRGNTVKSSKSPGSGSKQSLNNNWESIIKFLDSLMTRLRENHVPSFFIRKLITQVFSFINIQLFNSLLLRRECCTFSNGEYVKSGLAELERWIVNVTDEFAGNSWHELSIIRQAVGFLVIHQKGKKSLEDIQLDLCPALTVKQIYRICTMYWDDKYGTQSVSTEVVTQMRDIVNKESQNMSSNSFLLDDDLCIPFLTDDISKVIPVIDPADVEPPPFYQEYACARLLLTSGEN</sequence>
<comment type="caution">
    <text evidence="1">Lacks conserved residue(s) required for the propagation of feature annotation.</text>
</comment>
<dbReference type="CDD" id="cd15475">
    <property type="entry name" value="MyosinXI_CBD"/>
    <property type="match status" value="1"/>
</dbReference>
<dbReference type="PROSITE" id="PS50096">
    <property type="entry name" value="IQ"/>
    <property type="match status" value="5"/>
</dbReference>
<dbReference type="AlphaFoldDB" id="A0AA41V8E8"/>
<dbReference type="Gene3D" id="1.20.5.190">
    <property type="match status" value="3"/>
</dbReference>
<gene>
    <name evidence="6" type="ORF">MKW94_019948</name>
</gene>
<dbReference type="InterPro" id="IPR052072">
    <property type="entry name" value="Vascular_dev_regulator"/>
</dbReference>
<comment type="caution">
    <text evidence="6">The sequence shown here is derived from an EMBL/GenBank/DDBJ whole genome shotgun (WGS) entry which is preliminary data.</text>
</comment>
<dbReference type="PANTHER" id="PTHR16027">
    <property type="entry name" value="DILUTE DOMAIN-CONTAINING PROTEIN YPR089W"/>
    <property type="match status" value="1"/>
</dbReference>
<name>A0AA41V8E8_PAPNU</name>
<dbReference type="SUPFAM" id="SSF52540">
    <property type="entry name" value="P-loop containing nucleoside triphosphate hydrolases"/>
    <property type="match status" value="2"/>
</dbReference>
<keyword evidence="2" id="KW-0175">Coiled coil</keyword>
<keyword evidence="7" id="KW-1185">Reference proteome</keyword>
<evidence type="ECO:0000256" key="1">
    <source>
        <dbReference type="PROSITE-ProRule" id="PRU00782"/>
    </source>
</evidence>
<keyword evidence="1" id="KW-0009">Actin-binding</keyword>
<dbReference type="GO" id="GO:0016459">
    <property type="term" value="C:myosin complex"/>
    <property type="evidence" value="ECO:0007669"/>
    <property type="project" value="UniProtKB-KW"/>
</dbReference>
<keyword evidence="1" id="KW-0518">Myosin</keyword>
<dbReference type="GO" id="GO:0005524">
    <property type="term" value="F:ATP binding"/>
    <property type="evidence" value="ECO:0007669"/>
    <property type="project" value="InterPro"/>
</dbReference>
<dbReference type="InterPro" id="IPR037975">
    <property type="entry name" value="MyosinXI_CBD"/>
</dbReference>
<accession>A0AA41V8E8</accession>
<dbReference type="SMART" id="SM00015">
    <property type="entry name" value="IQ"/>
    <property type="match status" value="6"/>
</dbReference>
<feature type="compositionally biased region" description="Basic and acidic residues" evidence="3">
    <location>
        <begin position="418"/>
        <end position="429"/>
    </location>
</feature>
<feature type="region of interest" description="Disordered" evidence="3">
    <location>
        <begin position="410"/>
        <end position="429"/>
    </location>
</feature>
<feature type="domain" description="Dilute" evidence="4">
    <location>
        <begin position="476"/>
        <end position="771"/>
    </location>
</feature>
<dbReference type="SMART" id="SM01132">
    <property type="entry name" value="DIL"/>
    <property type="match status" value="1"/>
</dbReference>
<keyword evidence="1" id="KW-0505">Motor protein</keyword>
<evidence type="ECO:0000256" key="3">
    <source>
        <dbReference type="SAM" id="MobiDB-lite"/>
    </source>
</evidence>
<dbReference type="Pfam" id="PF01843">
    <property type="entry name" value="DIL"/>
    <property type="match status" value="1"/>
</dbReference>
<dbReference type="PROSITE" id="PS51126">
    <property type="entry name" value="DILUTE"/>
    <property type="match status" value="1"/>
</dbReference>
<evidence type="ECO:0000259" key="4">
    <source>
        <dbReference type="PROSITE" id="PS51126"/>
    </source>
</evidence>
<dbReference type="CDD" id="cd23767">
    <property type="entry name" value="IQCD"/>
    <property type="match status" value="1"/>
</dbReference>
<comment type="similarity">
    <text evidence="1">Belongs to the TRAFAC class myosin-kinesin ATPase superfamily. Myosin family.</text>
</comment>
<dbReference type="Proteomes" id="UP001177140">
    <property type="component" value="Unassembled WGS sequence"/>
</dbReference>
<dbReference type="InterPro" id="IPR027417">
    <property type="entry name" value="P-loop_NTPase"/>
</dbReference>
<evidence type="ECO:0000259" key="5">
    <source>
        <dbReference type="PROSITE" id="PS51456"/>
    </source>
</evidence>
<dbReference type="GO" id="GO:0003779">
    <property type="term" value="F:actin binding"/>
    <property type="evidence" value="ECO:0007669"/>
    <property type="project" value="UniProtKB-KW"/>
</dbReference>
<proteinExistence type="inferred from homology"/>
<evidence type="ECO:0000313" key="6">
    <source>
        <dbReference type="EMBL" id="MCL7034564.1"/>
    </source>
</evidence>
<reference evidence="6" key="1">
    <citation type="submission" date="2022-03" db="EMBL/GenBank/DDBJ databases">
        <title>A functionally conserved STORR gene fusion in Papaver species that diverged 16.8 million years ago.</title>
        <authorList>
            <person name="Catania T."/>
        </authorList>
    </citation>
    <scope>NUCLEOTIDE SEQUENCE</scope>
    <source>
        <strain evidence="6">S-191538</strain>
    </source>
</reference>
<dbReference type="EMBL" id="JAJJMA010146974">
    <property type="protein sequence ID" value="MCL7034564.1"/>
    <property type="molecule type" value="Genomic_DNA"/>
</dbReference>
<dbReference type="Gene3D" id="3.30.70.1590">
    <property type="match status" value="1"/>
</dbReference>
<dbReference type="GO" id="GO:0030048">
    <property type="term" value="P:actin filament-based movement"/>
    <property type="evidence" value="ECO:0007669"/>
    <property type="project" value="UniProtKB-ARBA"/>
</dbReference>
<dbReference type="PANTHER" id="PTHR16027:SF6">
    <property type="entry name" value="DILUTE DOMAIN-CONTAINING PROTEIN"/>
    <property type="match status" value="1"/>
</dbReference>
<dbReference type="PROSITE" id="PS51456">
    <property type="entry name" value="MYOSIN_MOTOR"/>
    <property type="match status" value="1"/>
</dbReference>
<dbReference type="InterPro" id="IPR002710">
    <property type="entry name" value="Dilute_dom"/>
</dbReference>
<dbReference type="InterPro" id="IPR001609">
    <property type="entry name" value="Myosin_head_motor_dom-like"/>
</dbReference>
<evidence type="ECO:0000313" key="7">
    <source>
        <dbReference type="Proteomes" id="UP001177140"/>
    </source>
</evidence>
<dbReference type="GO" id="GO:0003774">
    <property type="term" value="F:cytoskeletal motor activity"/>
    <property type="evidence" value="ECO:0007669"/>
    <property type="project" value="InterPro"/>
</dbReference>
<evidence type="ECO:0008006" key="8">
    <source>
        <dbReference type="Google" id="ProtNLM"/>
    </source>
</evidence>
<dbReference type="InterPro" id="IPR000048">
    <property type="entry name" value="IQ_motif_EF-hand-BS"/>
</dbReference>
<dbReference type="GO" id="GO:0007015">
    <property type="term" value="P:actin filament organization"/>
    <property type="evidence" value="ECO:0007669"/>
    <property type="project" value="InterPro"/>
</dbReference>
<evidence type="ECO:0000256" key="2">
    <source>
        <dbReference type="SAM" id="Coils"/>
    </source>
</evidence>
<protein>
    <recommendedName>
        <fullName evidence="8">Dilute domain-containing protein</fullName>
    </recommendedName>
</protein>
<feature type="coiled-coil region" evidence="2">
    <location>
        <begin position="180"/>
        <end position="364"/>
    </location>
</feature>